<dbReference type="GO" id="GO:0008198">
    <property type="term" value="F:ferrous iron binding"/>
    <property type="evidence" value="ECO:0007669"/>
    <property type="project" value="TreeGrafter"/>
</dbReference>
<dbReference type="AlphaFoldDB" id="A0A8C3X1A9"/>
<keyword evidence="2 6" id="KW-0409">Iron storage</keyword>
<dbReference type="InterPro" id="IPR009040">
    <property type="entry name" value="Ferritin-like_diiron"/>
</dbReference>
<dbReference type="InterPro" id="IPR009078">
    <property type="entry name" value="Ferritin-like_SF"/>
</dbReference>
<dbReference type="GO" id="GO:0006826">
    <property type="term" value="P:iron ion transport"/>
    <property type="evidence" value="ECO:0007669"/>
    <property type="project" value="InterPro"/>
</dbReference>
<keyword evidence="3 5" id="KW-0479">Metal-binding</keyword>
<reference evidence="8" key="1">
    <citation type="submission" date="2025-08" db="UniProtKB">
        <authorList>
            <consortium name="Ensembl"/>
        </authorList>
    </citation>
    <scope>IDENTIFICATION</scope>
</reference>
<dbReference type="SUPFAM" id="SSF47240">
    <property type="entry name" value="Ferritin-like"/>
    <property type="match status" value="1"/>
</dbReference>
<feature type="binding site" evidence="5">
    <location>
        <position position="108"/>
    </location>
    <ligand>
        <name>Fe cation</name>
        <dbReference type="ChEBI" id="CHEBI:24875"/>
        <label>2</label>
    </ligand>
</feature>
<dbReference type="InterPro" id="IPR008331">
    <property type="entry name" value="Ferritin_DPS_dom"/>
</dbReference>
<dbReference type="FunFam" id="1.20.1260.10:FF:000002">
    <property type="entry name" value="Ferritin, mitochondrial"/>
    <property type="match status" value="1"/>
</dbReference>
<evidence type="ECO:0000256" key="2">
    <source>
        <dbReference type="ARBA" id="ARBA00022434"/>
    </source>
</evidence>
<keyword evidence="9" id="KW-1185">Reference proteome</keyword>
<dbReference type="GO" id="GO:0005737">
    <property type="term" value="C:cytoplasm"/>
    <property type="evidence" value="ECO:0007669"/>
    <property type="project" value="TreeGrafter"/>
</dbReference>
<evidence type="ECO:0000313" key="8">
    <source>
        <dbReference type="Ensembl" id="ENSCWAP00000020612.1"/>
    </source>
</evidence>
<accession>A0A8C3X1A9</accession>
<evidence type="ECO:0000256" key="6">
    <source>
        <dbReference type="RuleBase" id="RU361145"/>
    </source>
</evidence>
<evidence type="ECO:0000259" key="7">
    <source>
        <dbReference type="PROSITE" id="PS50905"/>
    </source>
</evidence>
<comment type="similarity">
    <text evidence="1 6">Belongs to the ferritin family.</text>
</comment>
<dbReference type="InterPro" id="IPR001519">
    <property type="entry name" value="Ferritin"/>
</dbReference>
<dbReference type="GO" id="GO:0006879">
    <property type="term" value="P:intracellular iron ion homeostasis"/>
    <property type="evidence" value="ECO:0007669"/>
    <property type="project" value="UniProtKB-KW"/>
</dbReference>
<protein>
    <recommendedName>
        <fullName evidence="6">Ferritin</fullName>
    </recommendedName>
</protein>
<sequence length="183" mass="21269">MLPTPPSQVRHNYHPDCEAAINSHTNLELRASYMYLAMAFNFDREDMALKHLARFFLRRSQEQTRHAQELMTLQNRRGGRLCFHDIRKPDQDNWESGLKAMQCALHLEKCVNQSLLDLHQLATDKSDAQLCHFLESHYLNQQVEFIKELGGHVTTLRRMGAPEDNTADYLFDKLTLGNSNKKD</sequence>
<dbReference type="GO" id="GO:0008199">
    <property type="term" value="F:ferric iron binding"/>
    <property type="evidence" value="ECO:0007669"/>
    <property type="project" value="InterPro"/>
</dbReference>
<feature type="binding site" evidence="5">
    <location>
        <position position="28"/>
    </location>
    <ligand>
        <name>Fe cation</name>
        <dbReference type="ChEBI" id="CHEBI:24875"/>
        <label>1</label>
    </ligand>
</feature>
<evidence type="ECO:0000256" key="3">
    <source>
        <dbReference type="ARBA" id="ARBA00022723"/>
    </source>
</evidence>
<evidence type="ECO:0000256" key="4">
    <source>
        <dbReference type="ARBA" id="ARBA00023004"/>
    </source>
</evidence>
<dbReference type="PROSITE" id="PS50905">
    <property type="entry name" value="FERRITIN_LIKE"/>
    <property type="match status" value="1"/>
</dbReference>
<keyword evidence="4 5" id="KW-0408">Iron</keyword>
<dbReference type="CDD" id="cd01056">
    <property type="entry name" value="Euk_Ferritin"/>
    <property type="match status" value="1"/>
</dbReference>
<comment type="function">
    <text evidence="6">Stores iron in a soluble, non-toxic, readily available form. Important for iron homeostasis. Iron is taken up in the ferrous form and deposited as ferric hydroxides after oxidation.</text>
</comment>
<name>A0A8C3X1A9_9CETA</name>
<proteinExistence type="inferred from homology"/>
<dbReference type="GeneTree" id="ENSGT00950000182841"/>
<dbReference type="InterPro" id="IPR014034">
    <property type="entry name" value="Ferritin_CS"/>
</dbReference>
<dbReference type="InterPro" id="IPR012347">
    <property type="entry name" value="Ferritin-like"/>
</dbReference>
<dbReference type="PANTHER" id="PTHR11431:SF97">
    <property type="entry name" value="FERRITIN HEAVY POLYPEPTIDE-LIKE 17-RELATED"/>
    <property type="match status" value="1"/>
</dbReference>
<dbReference type="Proteomes" id="UP000694540">
    <property type="component" value="Unplaced"/>
</dbReference>
<evidence type="ECO:0000256" key="1">
    <source>
        <dbReference type="ARBA" id="ARBA00007513"/>
    </source>
</evidence>
<dbReference type="Pfam" id="PF00210">
    <property type="entry name" value="Ferritin"/>
    <property type="match status" value="1"/>
</dbReference>
<evidence type="ECO:0000313" key="9">
    <source>
        <dbReference type="Proteomes" id="UP000694540"/>
    </source>
</evidence>
<dbReference type="Gene3D" id="1.20.1260.10">
    <property type="match status" value="1"/>
</dbReference>
<reference evidence="8" key="2">
    <citation type="submission" date="2025-09" db="UniProtKB">
        <authorList>
            <consortium name="Ensembl"/>
        </authorList>
    </citation>
    <scope>IDENTIFICATION</scope>
</reference>
<evidence type="ECO:0000256" key="5">
    <source>
        <dbReference type="PIRSR" id="PIRSR601519-1"/>
    </source>
</evidence>
<dbReference type="PROSITE" id="PS00204">
    <property type="entry name" value="FERRITIN_2"/>
    <property type="match status" value="1"/>
</dbReference>
<dbReference type="Ensembl" id="ENSCWAT00000022358.1">
    <property type="protein sequence ID" value="ENSCWAP00000020612.1"/>
    <property type="gene ID" value="ENSCWAG00000015786.1"/>
</dbReference>
<organism evidence="8 9">
    <name type="scientific">Catagonus wagneri</name>
    <name type="common">Chacoan peccary</name>
    <dbReference type="NCBI Taxonomy" id="51154"/>
    <lineage>
        <taxon>Eukaryota</taxon>
        <taxon>Metazoa</taxon>
        <taxon>Chordata</taxon>
        <taxon>Craniata</taxon>
        <taxon>Vertebrata</taxon>
        <taxon>Euteleostomi</taxon>
        <taxon>Mammalia</taxon>
        <taxon>Eutheria</taxon>
        <taxon>Laurasiatheria</taxon>
        <taxon>Artiodactyla</taxon>
        <taxon>Suina</taxon>
        <taxon>Tayassuidae</taxon>
        <taxon>Catagonus</taxon>
    </lineage>
</organism>
<feature type="binding site" evidence="5">
    <location>
        <position position="66"/>
    </location>
    <ligand>
        <name>Fe cation</name>
        <dbReference type="ChEBI" id="CHEBI:24875"/>
        <label>1</label>
    </ligand>
</feature>
<feature type="binding site" evidence="5">
    <location>
        <position position="142"/>
    </location>
    <ligand>
        <name>Fe cation</name>
        <dbReference type="ChEBI" id="CHEBI:24875"/>
        <label>2</label>
    </ligand>
</feature>
<dbReference type="PANTHER" id="PTHR11431">
    <property type="entry name" value="FERRITIN"/>
    <property type="match status" value="1"/>
</dbReference>
<feature type="domain" description="Ferritin-like diiron" evidence="7">
    <location>
        <begin position="11"/>
        <end position="160"/>
    </location>
</feature>